<dbReference type="PRINTS" id="PR01652">
    <property type="entry name" value="SHAPEPROTEIN"/>
</dbReference>
<sequence length="350" mass="37284">MLHLGADIGIDLGTANIYVYVKGKGIVLKEPSVVAIDKSSGKVIAVGSKARRMLGRTPGNIVAIRPLRDGVIADYDVTEKMLRYFIGRVNGNKVLFKPRVMVCIPSGVTGVEERAVREATIQAGARQSFVIEEPLAAALGAGLDISQPGGTMVVDIGGGTTDVAVLSLGGIVASRAVRVGGDKFDEAIVKYIRKEFNLAIGERTGEEIKVEIANACPEDKPIVEMQVRGRNLLDGLPKEITVNSWQIYHAISENLSLIVNTVKEVLEETPPELASDIIDKGIVLTGGGALLQDIDTLIARETGLNVIIAEDPLSCVAIGTGRALSMLHVLNPQQKRSPLRKAVKANHYAG</sequence>
<evidence type="ECO:0000256" key="5">
    <source>
        <dbReference type="ARBA" id="ARBA00023458"/>
    </source>
</evidence>
<keyword evidence="1 6" id="KW-0963">Cytoplasm</keyword>
<dbReference type="HAMAP" id="MF_02207">
    <property type="entry name" value="MreB"/>
    <property type="match status" value="1"/>
</dbReference>
<dbReference type="NCBIfam" id="NF010539">
    <property type="entry name" value="PRK13927.1"/>
    <property type="match status" value="1"/>
</dbReference>
<keyword evidence="3 6" id="KW-0067">ATP-binding</keyword>
<proteinExistence type="inferred from homology"/>
<evidence type="ECO:0000256" key="3">
    <source>
        <dbReference type="ARBA" id="ARBA00022840"/>
    </source>
</evidence>
<keyword evidence="4 6" id="KW-0133">Cell shape</keyword>
<dbReference type="InterPro" id="IPR043129">
    <property type="entry name" value="ATPase_NBD"/>
</dbReference>
<organism evidence="7 8">
    <name type="scientific">Desulfallas thermosapovorans DSM 6562</name>
    <dbReference type="NCBI Taxonomy" id="1121431"/>
    <lineage>
        <taxon>Bacteria</taxon>
        <taxon>Bacillati</taxon>
        <taxon>Bacillota</taxon>
        <taxon>Clostridia</taxon>
        <taxon>Eubacteriales</taxon>
        <taxon>Desulfallaceae</taxon>
        <taxon>Desulfallas</taxon>
    </lineage>
</organism>
<evidence type="ECO:0000256" key="4">
    <source>
        <dbReference type="ARBA" id="ARBA00022960"/>
    </source>
</evidence>
<accession>A0A5S4ZUV0</accession>
<comment type="similarity">
    <text evidence="5 6">Belongs to the FtsA/MreB family.</text>
</comment>
<feature type="binding site" evidence="6">
    <location>
        <begin position="158"/>
        <end position="160"/>
    </location>
    <ligand>
        <name>ATP</name>
        <dbReference type="ChEBI" id="CHEBI:30616"/>
    </ligand>
</feature>
<dbReference type="GO" id="GO:0005524">
    <property type="term" value="F:ATP binding"/>
    <property type="evidence" value="ECO:0007669"/>
    <property type="project" value="UniProtKB-KW"/>
</dbReference>
<evidence type="ECO:0000256" key="1">
    <source>
        <dbReference type="ARBA" id="ARBA00022490"/>
    </source>
</evidence>
<dbReference type="AlphaFoldDB" id="A0A5S4ZUV0"/>
<protein>
    <recommendedName>
        <fullName evidence="6">Cell shape-determining protein MreB</fullName>
    </recommendedName>
</protein>
<dbReference type="Proteomes" id="UP000323166">
    <property type="component" value="Unassembled WGS sequence"/>
</dbReference>
<gene>
    <name evidence="6" type="primary">mreB</name>
    <name evidence="7" type="ORF">LX24_01041</name>
</gene>
<dbReference type="SUPFAM" id="SSF53067">
    <property type="entry name" value="Actin-like ATPase domain"/>
    <property type="match status" value="2"/>
</dbReference>
<comment type="subunit">
    <text evidence="6">Forms polymers.</text>
</comment>
<dbReference type="InterPro" id="IPR056546">
    <property type="entry name" value="MreB_MamK-like"/>
</dbReference>
<dbReference type="PANTHER" id="PTHR42749">
    <property type="entry name" value="CELL SHAPE-DETERMINING PROTEIN MREB"/>
    <property type="match status" value="1"/>
</dbReference>
<dbReference type="Gene3D" id="3.30.420.40">
    <property type="match status" value="3"/>
</dbReference>
<dbReference type="CDD" id="cd10225">
    <property type="entry name" value="ASKHA_NBD_MreB-like"/>
    <property type="match status" value="1"/>
</dbReference>
<comment type="subcellular location">
    <subcellularLocation>
        <location evidence="6">Cytoplasm</location>
    </subcellularLocation>
    <text evidence="6">Membrane-associated.</text>
</comment>
<dbReference type="NCBIfam" id="TIGR00904">
    <property type="entry name" value="mreB"/>
    <property type="match status" value="1"/>
</dbReference>
<feature type="binding site" evidence="6">
    <location>
        <begin position="14"/>
        <end position="16"/>
    </location>
    <ligand>
        <name>ATP</name>
        <dbReference type="ChEBI" id="CHEBI:30616"/>
    </ligand>
</feature>
<name>A0A5S4ZUV0_9FIRM</name>
<comment type="function">
    <text evidence="6">Forms membrane-associated dynamic filaments that are essential for cell shape determination. Acts by regulating cell wall synthesis and cell elongation, and thus cell shape. A feedback loop between cell geometry and MreB localization may maintain elongated cell shape by targeting cell wall growth to regions of negative cell wall curvature.</text>
</comment>
<keyword evidence="8" id="KW-1185">Reference proteome</keyword>
<feature type="binding site" evidence="6">
    <location>
        <begin position="287"/>
        <end position="290"/>
    </location>
    <ligand>
        <name>ATP</name>
        <dbReference type="ChEBI" id="CHEBI:30616"/>
    </ligand>
</feature>
<feature type="binding site" evidence="6">
    <location>
        <begin position="206"/>
        <end position="209"/>
    </location>
    <ligand>
        <name>ATP</name>
        <dbReference type="ChEBI" id="CHEBI:30616"/>
    </ligand>
</feature>
<comment type="caution">
    <text evidence="7">The sequence shown here is derived from an EMBL/GenBank/DDBJ whole genome shotgun (WGS) entry which is preliminary data.</text>
</comment>
<dbReference type="PANTHER" id="PTHR42749:SF1">
    <property type="entry name" value="CELL SHAPE-DETERMINING PROTEIN MREB"/>
    <property type="match status" value="1"/>
</dbReference>
<dbReference type="GO" id="GO:0000902">
    <property type="term" value="P:cell morphogenesis"/>
    <property type="evidence" value="ECO:0007669"/>
    <property type="project" value="InterPro"/>
</dbReference>
<reference evidence="7 8" key="1">
    <citation type="submission" date="2019-07" db="EMBL/GenBank/DDBJ databases">
        <title>Genomic Encyclopedia of Type Strains, Phase I: the one thousand microbial genomes (KMG-I) project.</title>
        <authorList>
            <person name="Kyrpides N."/>
        </authorList>
    </citation>
    <scope>NUCLEOTIDE SEQUENCE [LARGE SCALE GENOMIC DNA]</scope>
    <source>
        <strain evidence="7 8">DSM 6562</strain>
    </source>
</reference>
<evidence type="ECO:0000256" key="2">
    <source>
        <dbReference type="ARBA" id="ARBA00022741"/>
    </source>
</evidence>
<keyword evidence="2 6" id="KW-0547">Nucleotide-binding</keyword>
<evidence type="ECO:0000313" key="7">
    <source>
        <dbReference type="EMBL" id="TYO96572.1"/>
    </source>
</evidence>
<evidence type="ECO:0000256" key="6">
    <source>
        <dbReference type="HAMAP-Rule" id="MF_02207"/>
    </source>
</evidence>
<dbReference type="RefSeq" id="WP_166511074.1">
    <property type="nucleotide sequence ID" value="NZ_VNHM01000004.1"/>
</dbReference>
<dbReference type="EMBL" id="VNHM01000004">
    <property type="protein sequence ID" value="TYO96572.1"/>
    <property type="molecule type" value="Genomic_DNA"/>
</dbReference>
<dbReference type="GO" id="GO:0005737">
    <property type="term" value="C:cytoplasm"/>
    <property type="evidence" value="ECO:0007669"/>
    <property type="project" value="UniProtKB-SubCell"/>
</dbReference>
<evidence type="ECO:0000313" key="8">
    <source>
        <dbReference type="Proteomes" id="UP000323166"/>
    </source>
</evidence>
<dbReference type="InterPro" id="IPR004753">
    <property type="entry name" value="MreB"/>
</dbReference>
<dbReference type="Pfam" id="PF06723">
    <property type="entry name" value="MreB_Mbl"/>
    <property type="match status" value="1"/>
</dbReference>
<dbReference type="GO" id="GO:0008360">
    <property type="term" value="P:regulation of cell shape"/>
    <property type="evidence" value="ECO:0007669"/>
    <property type="project" value="UniProtKB-UniRule"/>
</dbReference>